<dbReference type="HOGENOM" id="CLU_2427271_0_0_1"/>
<dbReference type="AlphaFoldDB" id="W4JN14"/>
<dbReference type="InParanoid" id="W4JN14"/>
<reference evidence="1 2" key="1">
    <citation type="journal article" date="2012" name="New Phytol.">
        <title>Insight into trade-off between wood decay and parasitism from the genome of a fungal forest pathogen.</title>
        <authorList>
            <person name="Olson A."/>
            <person name="Aerts A."/>
            <person name="Asiegbu F."/>
            <person name="Belbahri L."/>
            <person name="Bouzid O."/>
            <person name="Broberg A."/>
            <person name="Canback B."/>
            <person name="Coutinho P.M."/>
            <person name="Cullen D."/>
            <person name="Dalman K."/>
            <person name="Deflorio G."/>
            <person name="van Diepen L.T."/>
            <person name="Dunand C."/>
            <person name="Duplessis S."/>
            <person name="Durling M."/>
            <person name="Gonthier P."/>
            <person name="Grimwood J."/>
            <person name="Fossdal C.G."/>
            <person name="Hansson D."/>
            <person name="Henrissat B."/>
            <person name="Hietala A."/>
            <person name="Himmelstrand K."/>
            <person name="Hoffmeister D."/>
            <person name="Hogberg N."/>
            <person name="James T.Y."/>
            <person name="Karlsson M."/>
            <person name="Kohler A."/>
            <person name="Kues U."/>
            <person name="Lee Y.H."/>
            <person name="Lin Y.C."/>
            <person name="Lind M."/>
            <person name="Lindquist E."/>
            <person name="Lombard V."/>
            <person name="Lucas S."/>
            <person name="Lunden K."/>
            <person name="Morin E."/>
            <person name="Murat C."/>
            <person name="Park J."/>
            <person name="Raffaello T."/>
            <person name="Rouze P."/>
            <person name="Salamov A."/>
            <person name="Schmutz J."/>
            <person name="Solheim H."/>
            <person name="Stahlberg J."/>
            <person name="Velez H."/>
            <person name="de Vries R.P."/>
            <person name="Wiebenga A."/>
            <person name="Woodward S."/>
            <person name="Yakovlev I."/>
            <person name="Garbelotto M."/>
            <person name="Martin F."/>
            <person name="Grigoriev I.V."/>
            <person name="Stenlid J."/>
        </authorList>
    </citation>
    <scope>NUCLEOTIDE SEQUENCE [LARGE SCALE GENOMIC DNA]</scope>
    <source>
        <strain evidence="1 2">TC 32-1</strain>
    </source>
</reference>
<dbReference type="GeneID" id="20671683"/>
<keyword evidence="2" id="KW-1185">Reference proteome</keyword>
<evidence type="ECO:0000313" key="1">
    <source>
        <dbReference type="EMBL" id="ETW74859.1"/>
    </source>
</evidence>
<name>W4JN14_HETIT</name>
<dbReference type="Proteomes" id="UP000030671">
    <property type="component" value="Unassembled WGS sequence"/>
</dbReference>
<dbReference type="RefSeq" id="XP_009553330.1">
    <property type="nucleotide sequence ID" value="XM_009555035.1"/>
</dbReference>
<dbReference type="EMBL" id="KI925467">
    <property type="protein sequence ID" value="ETW74859.1"/>
    <property type="molecule type" value="Genomic_DNA"/>
</dbReference>
<evidence type="ECO:0000313" key="2">
    <source>
        <dbReference type="Proteomes" id="UP000030671"/>
    </source>
</evidence>
<dbReference type="KEGG" id="hir:HETIRDRAFT_331807"/>
<proteinExistence type="predicted"/>
<sequence>MALRAHGMVWSATQSPRLGARTPRSENRFSFQFVSRCARDAIWLRVLYLSAVYERKGCGTESSLRQGMARLRTHRRERAHIYECACACVHA</sequence>
<accession>W4JN14</accession>
<protein>
    <submittedName>
        <fullName evidence="1">Uncharacterized protein</fullName>
    </submittedName>
</protein>
<organism evidence="1 2">
    <name type="scientific">Heterobasidion irregulare (strain TC 32-1)</name>
    <dbReference type="NCBI Taxonomy" id="747525"/>
    <lineage>
        <taxon>Eukaryota</taxon>
        <taxon>Fungi</taxon>
        <taxon>Dikarya</taxon>
        <taxon>Basidiomycota</taxon>
        <taxon>Agaricomycotina</taxon>
        <taxon>Agaricomycetes</taxon>
        <taxon>Russulales</taxon>
        <taxon>Bondarzewiaceae</taxon>
        <taxon>Heterobasidion</taxon>
        <taxon>Heterobasidion annosum species complex</taxon>
    </lineage>
</organism>
<gene>
    <name evidence="1" type="ORF">HETIRDRAFT_331807</name>
</gene>